<dbReference type="VEuPathDB" id="FungiDB:ATEG_04871"/>
<evidence type="ECO:0000313" key="2">
    <source>
        <dbReference type="EMBL" id="EAU35318.1"/>
    </source>
</evidence>
<sequence length="227" mass="25691">MGKSIKVQKKPRSTVKDKPRKRQDTPDWDDGHDKNRFRELRTSRAEIKKYRERIESLFMSDEDSESDDDFRNVHSEVHVVIGDGVESEQPSPGSDATFESPGTDSGYSPTSSASSVTASPTPCQRRSGTRRVLPSREAQSPRHESYTTGSRPRADLYRPANHSRRARSLTTPGLPADAPRQPAAHRRERSRRRPESTRNSGHKVNITSSLNVNTTRRDDRRNSSRRG</sequence>
<feature type="region of interest" description="Disordered" evidence="1">
    <location>
        <begin position="1"/>
        <end position="35"/>
    </location>
</feature>
<feature type="compositionally biased region" description="Basic residues" evidence="1">
    <location>
        <begin position="183"/>
        <end position="192"/>
    </location>
</feature>
<accession>Q0CN63</accession>
<organism evidence="2 3">
    <name type="scientific">Aspergillus terreus (strain NIH 2624 / FGSC A1156)</name>
    <dbReference type="NCBI Taxonomy" id="341663"/>
    <lineage>
        <taxon>Eukaryota</taxon>
        <taxon>Fungi</taxon>
        <taxon>Dikarya</taxon>
        <taxon>Ascomycota</taxon>
        <taxon>Pezizomycotina</taxon>
        <taxon>Eurotiomycetes</taxon>
        <taxon>Eurotiomycetidae</taxon>
        <taxon>Eurotiales</taxon>
        <taxon>Aspergillaceae</taxon>
        <taxon>Aspergillus</taxon>
        <taxon>Aspergillus subgen. Circumdati</taxon>
    </lineage>
</organism>
<dbReference type="EMBL" id="CH476599">
    <property type="protein sequence ID" value="EAU35318.1"/>
    <property type="molecule type" value="Genomic_DNA"/>
</dbReference>
<protein>
    <submittedName>
        <fullName evidence="2">Uncharacterized protein</fullName>
    </submittedName>
</protein>
<dbReference type="RefSeq" id="XP_001214049.1">
    <property type="nucleotide sequence ID" value="XM_001214049.1"/>
</dbReference>
<dbReference type="Proteomes" id="UP000007963">
    <property type="component" value="Unassembled WGS sequence"/>
</dbReference>
<feature type="compositionally biased region" description="Basic and acidic residues" evidence="1">
    <location>
        <begin position="14"/>
        <end position="35"/>
    </location>
</feature>
<gene>
    <name evidence="2" type="ORF">ATEG_04871</name>
</gene>
<reference evidence="3" key="1">
    <citation type="submission" date="2005-09" db="EMBL/GenBank/DDBJ databases">
        <title>Annotation of the Aspergillus terreus NIH2624 genome.</title>
        <authorList>
            <person name="Birren B.W."/>
            <person name="Lander E.S."/>
            <person name="Galagan J.E."/>
            <person name="Nusbaum C."/>
            <person name="Devon K."/>
            <person name="Henn M."/>
            <person name="Ma L.-J."/>
            <person name="Jaffe D.B."/>
            <person name="Butler J."/>
            <person name="Alvarez P."/>
            <person name="Gnerre S."/>
            <person name="Grabherr M."/>
            <person name="Kleber M."/>
            <person name="Mauceli E.W."/>
            <person name="Brockman W."/>
            <person name="Rounsley S."/>
            <person name="Young S.K."/>
            <person name="LaButti K."/>
            <person name="Pushparaj V."/>
            <person name="DeCaprio D."/>
            <person name="Crawford M."/>
            <person name="Koehrsen M."/>
            <person name="Engels R."/>
            <person name="Montgomery P."/>
            <person name="Pearson M."/>
            <person name="Howarth C."/>
            <person name="Larson L."/>
            <person name="Luoma S."/>
            <person name="White J."/>
            <person name="Alvarado L."/>
            <person name="Kodira C.D."/>
            <person name="Zeng Q."/>
            <person name="Oleary S."/>
            <person name="Yandava C."/>
            <person name="Denning D.W."/>
            <person name="Nierman W.C."/>
            <person name="Milne T."/>
            <person name="Madden K."/>
        </authorList>
    </citation>
    <scope>NUCLEOTIDE SEQUENCE [LARGE SCALE GENOMIC DNA]</scope>
    <source>
        <strain evidence="3">NIH 2624 / FGSC A1156</strain>
    </source>
</reference>
<feature type="compositionally biased region" description="Basic and acidic residues" evidence="1">
    <location>
        <begin position="215"/>
        <end position="227"/>
    </location>
</feature>
<dbReference type="AlphaFoldDB" id="Q0CN63"/>
<evidence type="ECO:0000256" key="1">
    <source>
        <dbReference type="SAM" id="MobiDB-lite"/>
    </source>
</evidence>
<feature type="compositionally biased region" description="Low complexity" evidence="1">
    <location>
        <begin position="108"/>
        <end position="122"/>
    </location>
</feature>
<feature type="compositionally biased region" description="Basic residues" evidence="1">
    <location>
        <begin position="1"/>
        <end position="13"/>
    </location>
</feature>
<evidence type="ECO:0000313" key="3">
    <source>
        <dbReference type="Proteomes" id="UP000007963"/>
    </source>
</evidence>
<dbReference type="HOGENOM" id="CLU_1219482_0_0_1"/>
<name>Q0CN63_ASPTN</name>
<proteinExistence type="predicted"/>
<dbReference type="GeneID" id="4320409"/>
<feature type="region of interest" description="Disordered" evidence="1">
    <location>
        <begin position="56"/>
        <end position="227"/>
    </location>
</feature>